<organism evidence="1 2">
    <name type="scientific">Filimonas zeae</name>
    <dbReference type="NCBI Taxonomy" id="1737353"/>
    <lineage>
        <taxon>Bacteria</taxon>
        <taxon>Pseudomonadati</taxon>
        <taxon>Bacteroidota</taxon>
        <taxon>Chitinophagia</taxon>
        <taxon>Chitinophagales</taxon>
        <taxon>Chitinophagaceae</taxon>
        <taxon>Filimonas</taxon>
    </lineage>
</organism>
<gene>
    <name evidence="1" type="ORF">GCM10011379_18370</name>
</gene>
<evidence type="ECO:0000313" key="2">
    <source>
        <dbReference type="Proteomes" id="UP000627292"/>
    </source>
</evidence>
<keyword evidence="2" id="KW-1185">Reference proteome</keyword>
<dbReference type="GO" id="GO:0003677">
    <property type="term" value="F:DNA binding"/>
    <property type="evidence" value="ECO:0007669"/>
    <property type="project" value="InterPro"/>
</dbReference>
<sequence>MAIHIGQIIKSVAEERKMGATELSQHLNTSRENVYDIYRREAIDTAKLLQLSVILKYDFFEHFYQEEPLKALRNDIVTQQQQEIEALNKSLAECNKTLVLYDELFLKSKRVDELEEEKARYFRPNETTDTAGKEGE</sequence>
<dbReference type="SUPFAM" id="SSF47413">
    <property type="entry name" value="lambda repressor-like DNA-binding domains"/>
    <property type="match status" value="1"/>
</dbReference>
<dbReference type="Proteomes" id="UP000627292">
    <property type="component" value="Unassembled WGS sequence"/>
</dbReference>
<accession>A0A917MUY0</accession>
<proteinExistence type="predicted"/>
<dbReference type="EMBL" id="BMIB01000002">
    <property type="protein sequence ID" value="GGH65340.1"/>
    <property type="molecule type" value="Genomic_DNA"/>
</dbReference>
<reference evidence="1" key="1">
    <citation type="journal article" date="2014" name="Int. J. Syst. Evol. Microbiol.">
        <title>Complete genome sequence of Corynebacterium casei LMG S-19264T (=DSM 44701T), isolated from a smear-ripened cheese.</title>
        <authorList>
            <consortium name="US DOE Joint Genome Institute (JGI-PGF)"/>
            <person name="Walter F."/>
            <person name="Albersmeier A."/>
            <person name="Kalinowski J."/>
            <person name="Ruckert C."/>
        </authorList>
    </citation>
    <scope>NUCLEOTIDE SEQUENCE</scope>
    <source>
        <strain evidence="1">CGMCC 1.15290</strain>
    </source>
</reference>
<reference evidence="1" key="2">
    <citation type="submission" date="2020-09" db="EMBL/GenBank/DDBJ databases">
        <authorList>
            <person name="Sun Q."/>
            <person name="Zhou Y."/>
        </authorList>
    </citation>
    <scope>NUCLEOTIDE SEQUENCE</scope>
    <source>
        <strain evidence="1">CGMCC 1.15290</strain>
    </source>
</reference>
<dbReference type="AlphaFoldDB" id="A0A917MUY0"/>
<evidence type="ECO:0000313" key="1">
    <source>
        <dbReference type="EMBL" id="GGH65340.1"/>
    </source>
</evidence>
<protein>
    <submittedName>
        <fullName evidence="1">Uncharacterized protein</fullName>
    </submittedName>
</protein>
<name>A0A917MUY0_9BACT</name>
<comment type="caution">
    <text evidence="1">The sequence shown here is derived from an EMBL/GenBank/DDBJ whole genome shotgun (WGS) entry which is preliminary data.</text>
</comment>
<dbReference type="InterPro" id="IPR010982">
    <property type="entry name" value="Lambda_DNA-bd_dom_sf"/>
</dbReference>
<dbReference type="RefSeq" id="WP_188951737.1">
    <property type="nucleotide sequence ID" value="NZ_BMIB01000002.1"/>
</dbReference>